<evidence type="ECO:0000256" key="6">
    <source>
        <dbReference type="SAM" id="MobiDB-lite"/>
    </source>
</evidence>
<keyword evidence="3 7" id="KW-0812">Transmembrane</keyword>
<evidence type="ECO:0000256" key="5">
    <source>
        <dbReference type="ARBA" id="ARBA00023136"/>
    </source>
</evidence>
<dbReference type="RefSeq" id="WP_192865458.1">
    <property type="nucleotide sequence ID" value="NZ_JADAQT010000113.1"/>
</dbReference>
<evidence type="ECO:0000256" key="2">
    <source>
        <dbReference type="ARBA" id="ARBA00007511"/>
    </source>
</evidence>
<accession>A0ABR9N5G3</accession>
<feature type="transmembrane region" description="Helical" evidence="7">
    <location>
        <begin position="223"/>
        <end position="244"/>
    </location>
</feature>
<keyword evidence="4 7" id="KW-1133">Transmembrane helix</keyword>
<dbReference type="PANTHER" id="PTHR30238">
    <property type="entry name" value="MEMBRANE BOUND PREDICTED REDOX MODULATOR"/>
    <property type="match status" value="1"/>
</dbReference>
<dbReference type="InterPro" id="IPR022369">
    <property type="entry name" value="Integral_membrane_TerC_rswitch"/>
</dbReference>
<feature type="transmembrane region" description="Helical" evidence="7">
    <location>
        <begin position="129"/>
        <end position="145"/>
    </location>
</feature>
<dbReference type="EMBL" id="JADAQT010000113">
    <property type="protein sequence ID" value="MBE1878899.1"/>
    <property type="molecule type" value="Genomic_DNA"/>
</dbReference>
<evidence type="ECO:0000256" key="3">
    <source>
        <dbReference type="ARBA" id="ARBA00022692"/>
    </source>
</evidence>
<protein>
    <submittedName>
        <fullName evidence="8">TerC family protein</fullName>
    </submittedName>
</protein>
<dbReference type="InterPro" id="IPR005496">
    <property type="entry name" value="Integral_membrane_TerC"/>
</dbReference>
<name>A0ABR9N5G3_9MICO</name>
<evidence type="ECO:0000256" key="4">
    <source>
        <dbReference type="ARBA" id="ARBA00022989"/>
    </source>
</evidence>
<comment type="caution">
    <text evidence="8">The sequence shown here is derived from an EMBL/GenBank/DDBJ whole genome shotgun (WGS) entry which is preliminary data.</text>
</comment>
<evidence type="ECO:0000313" key="8">
    <source>
        <dbReference type="EMBL" id="MBE1878899.1"/>
    </source>
</evidence>
<evidence type="ECO:0000256" key="1">
    <source>
        <dbReference type="ARBA" id="ARBA00004141"/>
    </source>
</evidence>
<feature type="transmembrane region" description="Helical" evidence="7">
    <location>
        <begin position="6"/>
        <end position="26"/>
    </location>
</feature>
<comment type="subcellular location">
    <subcellularLocation>
        <location evidence="1">Membrane</location>
        <topology evidence="1">Multi-pass membrane protein</topology>
    </subcellularLocation>
</comment>
<dbReference type="Proteomes" id="UP000625527">
    <property type="component" value="Unassembled WGS sequence"/>
</dbReference>
<dbReference type="NCBIfam" id="TIGR03718">
    <property type="entry name" value="R_switched_Alx"/>
    <property type="match status" value="1"/>
</dbReference>
<feature type="region of interest" description="Disordered" evidence="6">
    <location>
        <begin position="327"/>
        <end position="347"/>
    </location>
</feature>
<feature type="transmembrane region" description="Helical" evidence="7">
    <location>
        <begin position="251"/>
        <end position="274"/>
    </location>
</feature>
<feature type="transmembrane region" description="Helical" evidence="7">
    <location>
        <begin position="80"/>
        <end position="96"/>
    </location>
</feature>
<dbReference type="Pfam" id="PF03741">
    <property type="entry name" value="TerC"/>
    <property type="match status" value="1"/>
</dbReference>
<keyword evidence="5 7" id="KW-0472">Membrane</keyword>
<gene>
    <name evidence="8" type="ORF">IHE71_24720</name>
</gene>
<comment type="similarity">
    <text evidence="2">Belongs to the TerC family.</text>
</comment>
<sequence>MNVPIWAWGLTVLAILALIAVDYFGHVRKSHFPSIAEAGRWSLVYVGIALAFGGIVWWAWGPTYGGEYFAGWVTEKSLSVDNLFVFVLILASFKVPREYQQKVLLIGITIALVMRTIFIMLGATLVAHFSWVFYIFGIFLLWTAWTQARGESGDDEYHENGVLRLVRRIFPVTDSYVGDRMTAKVDGRRMITPMLVVMIAIGSADLLFAVDSIPAIFGLTQEAYLVFTANAFALLGLRQLFFLIDGLLDKLVYLNYGLAVILGFIGIKLVNHALHLNEVPFINGGHEVDLIPDIPTSFSLLFIVVVLAITTVASLLKVRSDRRAAAALEESATPDPVGPGSGSDTTP</sequence>
<feature type="transmembrane region" description="Helical" evidence="7">
    <location>
        <begin position="38"/>
        <end position="60"/>
    </location>
</feature>
<feature type="transmembrane region" description="Helical" evidence="7">
    <location>
        <begin position="294"/>
        <end position="316"/>
    </location>
</feature>
<keyword evidence="9" id="KW-1185">Reference proteome</keyword>
<reference evidence="8 9" key="1">
    <citation type="submission" date="2020-10" db="EMBL/GenBank/DDBJ databases">
        <title>Myceligenerans pegani sp. nov., an endophytic actinomycete isolated from Peganum harmala L. in Xinjiang, China.</title>
        <authorList>
            <person name="Xin L."/>
        </authorList>
    </citation>
    <scope>NUCLEOTIDE SEQUENCE [LARGE SCALE GENOMIC DNA]</scope>
    <source>
        <strain evidence="8 9">TRM65318</strain>
    </source>
</reference>
<proteinExistence type="inferred from homology"/>
<dbReference type="PANTHER" id="PTHR30238:SF0">
    <property type="entry name" value="THYLAKOID MEMBRANE PROTEIN TERC, CHLOROPLASTIC"/>
    <property type="match status" value="1"/>
</dbReference>
<feature type="transmembrane region" description="Helical" evidence="7">
    <location>
        <begin position="103"/>
        <end position="123"/>
    </location>
</feature>
<evidence type="ECO:0000313" key="9">
    <source>
        <dbReference type="Proteomes" id="UP000625527"/>
    </source>
</evidence>
<evidence type="ECO:0000256" key="7">
    <source>
        <dbReference type="SAM" id="Phobius"/>
    </source>
</evidence>
<organism evidence="8 9">
    <name type="scientific">Myceligenerans pegani</name>
    <dbReference type="NCBI Taxonomy" id="2776917"/>
    <lineage>
        <taxon>Bacteria</taxon>
        <taxon>Bacillati</taxon>
        <taxon>Actinomycetota</taxon>
        <taxon>Actinomycetes</taxon>
        <taxon>Micrococcales</taxon>
        <taxon>Promicromonosporaceae</taxon>
        <taxon>Myceligenerans</taxon>
    </lineage>
</organism>
<feature type="transmembrane region" description="Helical" evidence="7">
    <location>
        <begin position="194"/>
        <end position="217"/>
    </location>
</feature>